<comment type="caution">
    <text evidence="2">The sequence shown here is derived from an EMBL/GenBank/DDBJ whole genome shotgun (WGS) entry which is preliminary data.</text>
</comment>
<feature type="domain" description="Peptidase M15A C-terminal" evidence="1">
    <location>
        <begin position="5"/>
        <end position="125"/>
    </location>
</feature>
<proteinExistence type="predicted"/>
<evidence type="ECO:0000259" key="1">
    <source>
        <dbReference type="Pfam" id="PF08291"/>
    </source>
</evidence>
<dbReference type="AlphaFoldDB" id="A0A1B7X3Q7"/>
<evidence type="ECO:0000313" key="3">
    <source>
        <dbReference type="Proteomes" id="UP000092093"/>
    </source>
</evidence>
<dbReference type="EMBL" id="LJOW01000036">
    <property type="protein sequence ID" value="OBQ43979.1"/>
    <property type="molecule type" value="Genomic_DNA"/>
</dbReference>
<dbReference type="SUPFAM" id="SSF55166">
    <property type="entry name" value="Hedgehog/DD-peptidase"/>
    <property type="match status" value="1"/>
</dbReference>
<dbReference type="Gene3D" id="3.30.1380.10">
    <property type="match status" value="1"/>
</dbReference>
<dbReference type="InterPro" id="IPR009045">
    <property type="entry name" value="Zn_M74/Hedgehog-like"/>
</dbReference>
<evidence type="ECO:0000313" key="2">
    <source>
        <dbReference type="EMBL" id="OBQ43979.1"/>
    </source>
</evidence>
<dbReference type="InterPro" id="IPR013230">
    <property type="entry name" value="Peptidase_M15A_C"/>
</dbReference>
<name>A0A1B7X3Q7_APHFL</name>
<organism evidence="2 3">
    <name type="scientific">Aphanizomenon flos-aquae WA102</name>
    <dbReference type="NCBI Taxonomy" id="1710896"/>
    <lineage>
        <taxon>Bacteria</taxon>
        <taxon>Bacillati</taxon>
        <taxon>Cyanobacteriota</taxon>
        <taxon>Cyanophyceae</taxon>
        <taxon>Nostocales</taxon>
        <taxon>Aphanizomenonaceae</taxon>
        <taxon>Aphanizomenon</taxon>
    </lineage>
</organism>
<gene>
    <name evidence="2" type="ORF">AN484_09550</name>
</gene>
<dbReference type="Pfam" id="PF08291">
    <property type="entry name" value="Peptidase_M15_3"/>
    <property type="match status" value="1"/>
</dbReference>
<dbReference type="Proteomes" id="UP000092093">
    <property type="component" value="Unassembled WGS sequence"/>
</dbReference>
<accession>A0A1B7X3Q7</accession>
<sequence length="152" mass="17066">MKLTAHFSLAEFTRSESAKRHGVSNEPTPEHLQNLITLCEKVLEPIRIKFGPINISSGYRSKTLNHYIGGSLNSQHCEAKAADIDMDGMGGPTNKEIFDFIKDTLDFDQLIWEFGSPTNPDWVHVSYNAGKNRKQVLRALKVNGKTAYAPYK</sequence>
<reference evidence="2 3" key="1">
    <citation type="submission" date="2015-09" db="EMBL/GenBank/DDBJ databases">
        <title>Aphanizomenon flos-aquae WA102.</title>
        <authorList>
            <person name="Driscoll C."/>
        </authorList>
    </citation>
    <scope>NUCLEOTIDE SEQUENCE [LARGE SCALE GENOMIC DNA]</scope>
    <source>
        <strain evidence="2">WA102</strain>
    </source>
</reference>
<protein>
    <recommendedName>
        <fullName evidence="1">Peptidase M15A C-terminal domain-containing protein</fullName>
    </recommendedName>
</protein>